<dbReference type="KEGG" id="bsto:C0V70_08625"/>
<dbReference type="PANTHER" id="PTHR21666">
    <property type="entry name" value="PEPTIDASE-RELATED"/>
    <property type="match status" value="1"/>
</dbReference>
<feature type="domain" description="M23ase beta-sheet core" evidence="1">
    <location>
        <begin position="265"/>
        <end position="360"/>
    </location>
</feature>
<dbReference type="Gene3D" id="2.70.70.10">
    <property type="entry name" value="Glucose Permease (Domain IIA)"/>
    <property type="match status" value="1"/>
</dbReference>
<dbReference type="Pfam" id="PF01551">
    <property type="entry name" value="Peptidase_M23"/>
    <property type="match status" value="1"/>
</dbReference>
<dbReference type="InterPro" id="IPR016047">
    <property type="entry name" value="M23ase_b-sheet_dom"/>
</dbReference>
<dbReference type="FunFam" id="2.70.70.10:FF:000006">
    <property type="entry name" value="M23 family peptidase"/>
    <property type="match status" value="1"/>
</dbReference>
<evidence type="ECO:0000313" key="2">
    <source>
        <dbReference type="EMBL" id="AUN98169.1"/>
    </source>
</evidence>
<dbReference type="RefSeq" id="WP_102243460.1">
    <property type="nucleotide sequence ID" value="NZ_CP025704.1"/>
</dbReference>
<dbReference type="EMBL" id="CP025704">
    <property type="protein sequence ID" value="AUN98169.1"/>
    <property type="molecule type" value="Genomic_DNA"/>
</dbReference>
<proteinExistence type="predicted"/>
<gene>
    <name evidence="2" type="ORF">C0V70_08625</name>
</gene>
<dbReference type="InterPro" id="IPR011055">
    <property type="entry name" value="Dup_hybrid_motif"/>
</dbReference>
<reference evidence="2 3" key="1">
    <citation type="submission" date="2018-01" db="EMBL/GenBank/DDBJ databases">
        <title>Complete genome sequence of Bacteriovorax stolpii DSM12778.</title>
        <authorList>
            <person name="Tang B."/>
            <person name="Chang J."/>
        </authorList>
    </citation>
    <scope>NUCLEOTIDE SEQUENCE [LARGE SCALE GENOMIC DNA]</scope>
    <source>
        <strain evidence="2 3">DSM 12778</strain>
    </source>
</reference>
<dbReference type="GO" id="GO:0004222">
    <property type="term" value="F:metalloendopeptidase activity"/>
    <property type="evidence" value="ECO:0007669"/>
    <property type="project" value="TreeGrafter"/>
</dbReference>
<name>A0A2K9NRM9_BACTC</name>
<dbReference type="InterPro" id="IPR050570">
    <property type="entry name" value="Cell_wall_metabolism_enzyme"/>
</dbReference>
<dbReference type="AlphaFoldDB" id="A0A2K9NRM9"/>
<dbReference type="OrthoDB" id="5289383at2"/>
<sequence length="366" mass="41465">MDRYYTLMIIPEKNKDVRSIKIPRLVFKSIVFLFITFTVLLGILTYDYWNVLSQVYENKHLLVENRQLKEQVQLFQMKLNSITEDLERINVFERKLRAITGLEAIQATTVDSGSAARPNGSNVLGEPDRDYSPGSMIRIFKQQPTKTAQKLEQFEDDKKYQETKKSYEEKIATAYVQNNDFSYSKEWSFLTRQSLTMAPLYAEFDYKYEVVVSYLKDIEVRVHQLDQHLLDKESFLRSTPTLLPAAGHLTSSYGPRMSPYAGRIKMHEGIDVGAPSGTAIIAPADGVVTYSGAKPGFGNFVQIDHGYGVETIYGHASTLTVKKGQKVVRGDRIATVGNTGYSTGPHVHYEVRVNGTPVDPLYYTLN</sequence>
<keyword evidence="3" id="KW-1185">Reference proteome</keyword>
<evidence type="ECO:0000259" key="1">
    <source>
        <dbReference type="Pfam" id="PF01551"/>
    </source>
</evidence>
<dbReference type="PANTHER" id="PTHR21666:SF270">
    <property type="entry name" value="MUREIN HYDROLASE ACTIVATOR ENVC"/>
    <property type="match status" value="1"/>
</dbReference>
<dbReference type="SUPFAM" id="SSF51261">
    <property type="entry name" value="Duplicated hybrid motif"/>
    <property type="match status" value="1"/>
</dbReference>
<accession>A0A2K9NRM9</accession>
<organism evidence="2 3">
    <name type="scientific">Bacteriovorax stolpii</name>
    <name type="common">Bdellovibrio stolpii</name>
    <dbReference type="NCBI Taxonomy" id="960"/>
    <lineage>
        <taxon>Bacteria</taxon>
        <taxon>Pseudomonadati</taxon>
        <taxon>Bdellovibrionota</taxon>
        <taxon>Bacteriovoracia</taxon>
        <taxon>Bacteriovoracales</taxon>
        <taxon>Bacteriovoracaceae</taxon>
        <taxon>Bacteriovorax</taxon>
    </lineage>
</organism>
<evidence type="ECO:0000313" key="3">
    <source>
        <dbReference type="Proteomes" id="UP000235584"/>
    </source>
</evidence>
<protein>
    <recommendedName>
        <fullName evidence="1">M23ase beta-sheet core domain-containing protein</fullName>
    </recommendedName>
</protein>
<dbReference type="Proteomes" id="UP000235584">
    <property type="component" value="Chromosome"/>
</dbReference>
<dbReference type="CDD" id="cd12797">
    <property type="entry name" value="M23_peptidase"/>
    <property type="match status" value="1"/>
</dbReference>